<dbReference type="InterPro" id="IPR004181">
    <property type="entry name" value="Znf_MIZ"/>
</dbReference>
<evidence type="ECO:0000256" key="5">
    <source>
        <dbReference type="ARBA" id="ARBA00022723"/>
    </source>
</evidence>
<evidence type="ECO:0000256" key="1">
    <source>
        <dbReference type="ARBA" id="ARBA00004123"/>
    </source>
</evidence>
<protein>
    <recommendedName>
        <fullName evidence="11">SP-RING-type domain-containing protein</fullName>
    </recommendedName>
</protein>
<dbReference type="GO" id="GO:0016925">
    <property type="term" value="P:protein sumoylation"/>
    <property type="evidence" value="ECO:0007669"/>
    <property type="project" value="UniProtKB-UniPathway"/>
</dbReference>
<keyword evidence="7" id="KW-0833">Ubl conjugation pathway</keyword>
<dbReference type="GO" id="GO:0000724">
    <property type="term" value="P:double-strand break repair via homologous recombination"/>
    <property type="evidence" value="ECO:0007669"/>
    <property type="project" value="InterPro"/>
</dbReference>
<evidence type="ECO:0000256" key="8">
    <source>
        <dbReference type="ARBA" id="ARBA00022833"/>
    </source>
</evidence>
<evidence type="ECO:0000256" key="4">
    <source>
        <dbReference type="ARBA" id="ARBA00022679"/>
    </source>
</evidence>
<dbReference type="PANTHER" id="PTHR21330">
    <property type="entry name" value="E3 SUMO-PROTEIN LIGASE NSE2"/>
    <property type="match status" value="1"/>
</dbReference>
<evidence type="ECO:0000256" key="3">
    <source>
        <dbReference type="ARBA" id="ARBA00008212"/>
    </source>
</evidence>
<dbReference type="InterPro" id="IPR026846">
    <property type="entry name" value="Nse2(Mms21)"/>
</dbReference>
<dbReference type="UniPathway" id="UPA00886"/>
<organism evidence="12 13">
    <name type="scientific">Pneumocystis carinii (strain B80)</name>
    <name type="common">Rat pneumocystis pneumonia agent</name>
    <name type="synonym">Pneumocystis carinii f. sp. carinii</name>
    <dbReference type="NCBI Taxonomy" id="1408658"/>
    <lineage>
        <taxon>Eukaryota</taxon>
        <taxon>Fungi</taxon>
        <taxon>Dikarya</taxon>
        <taxon>Ascomycota</taxon>
        <taxon>Taphrinomycotina</taxon>
        <taxon>Pneumocystomycetes</taxon>
        <taxon>Pneumocystaceae</taxon>
        <taxon>Pneumocystis</taxon>
    </lineage>
</organism>
<name>A0A0W4ZF01_PNEC8</name>
<dbReference type="Gene3D" id="3.30.40.10">
    <property type="entry name" value="Zinc/RING finger domain, C3HC4 (zinc finger)"/>
    <property type="match status" value="1"/>
</dbReference>
<evidence type="ECO:0000259" key="11">
    <source>
        <dbReference type="PROSITE" id="PS51044"/>
    </source>
</evidence>
<dbReference type="CDD" id="cd16651">
    <property type="entry name" value="SPL-RING_NSE2"/>
    <property type="match status" value="1"/>
</dbReference>
<evidence type="ECO:0000256" key="6">
    <source>
        <dbReference type="ARBA" id="ARBA00022771"/>
    </source>
</evidence>
<evidence type="ECO:0000313" key="13">
    <source>
        <dbReference type="Proteomes" id="UP000054454"/>
    </source>
</evidence>
<dbReference type="RefSeq" id="XP_018225137.1">
    <property type="nucleotide sequence ID" value="XM_018370977.1"/>
</dbReference>
<reference evidence="13" key="1">
    <citation type="journal article" date="2016" name="Nat. Commun.">
        <title>Genome analysis of three Pneumocystis species reveals adaptation mechanisms to life exclusively in mammalian hosts.</title>
        <authorList>
            <person name="Ma L."/>
            <person name="Chen Z."/>
            <person name="Huang D.W."/>
            <person name="Kutty G."/>
            <person name="Ishihara M."/>
            <person name="Wang H."/>
            <person name="Abouelleil A."/>
            <person name="Bishop L."/>
            <person name="Davey E."/>
            <person name="Deng R."/>
            <person name="Deng X."/>
            <person name="Fan L."/>
            <person name="Fantoni G."/>
            <person name="Fitzgerald M."/>
            <person name="Gogineni E."/>
            <person name="Goldberg J.M."/>
            <person name="Handley G."/>
            <person name="Hu X."/>
            <person name="Huber C."/>
            <person name="Jiao X."/>
            <person name="Jones K."/>
            <person name="Levin J.Z."/>
            <person name="Liu Y."/>
            <person name="Macdonald P."/>
            <person name="Melnikov A."/>
            <person name="Raley C."/>
            <person name="Sassi M."/>
            <person name="Sherman B.T."/>
            <person name="Song X."/>
            <person name="Sykes S."/>
            <person name="Tran B."/>
            <person name="Walsh L."/>
            <person name="Xia Y."/>
            <person name="Yang J."/>
            <person name="Young S."/>
            <person name="Zeng Q."/>
            <person name="Zheng X."/>
            <person name="Stephens R."/>
            <person name="Nusbaum C."/>
            <person name="Birren B.W."/>
            <person name="Azadi P."/>
            <person name="Lempicki R.A."/>
            <person name="Cuomo C.A."/>
            <person name="Kovacs J.A."/>
        </authorList>
    </citation>
    <scope>NUCLEOTIDE SEQUENCE [LARGE SCALE GENOMIC DNA]</scope>
    <source>
        <strain evidence="13">B80</strain>
    </source>
</reference>
<dbReference type="GO" id="GO:0061665">
    <property type="term" value="F:SUMO ligase activity"/>
    <property type="evidence" value="ECO:0007669"/>
    <property type="project" value="TreeGrafter"/>
</dbReference>
<keyword evidence="8" id="KW-0862">Zinc</keyword>
<dbReference type="OrthoDB" id="26899at2759"/>
<comment type="similarity">
    <text evidence="3">Belongs to the NSE2 family.</text>
</comment>
<sequence length="270" mass="31612">MESTNDNININNDSDNSHTSLNMKDFYKIELLYSEYTSIMNYIIQCCNILTDSAILKNLIDSEKSNSLQDKKLEEALKSLIDYMAYIKLQENILSQISKESNKDINLEVKFQELYTKKKKEYDSQSSAQKYFKKDEYIDFKQRILNVHRKNARDLTMESIFQETFISDDEDIVISYLDQNIKCPLTMTYLEKPLKSNICGHYFSEHAILEILKSNNGKYACPIVGCSKIIDNSVLVYDKIMERRVNIAKEFEKDFDESEKNKESGYINLE</sequence>
<evidence type="ECO:0000256" key="2">
    <source>
        <dbReference type="ARBA" id="ARBA00004718"/>
    </source>
</evidence>
<proteinExistence type="inferred from homology"/>
<dbReference type="Proteomes" id="UP000054454">
    <property type="component" value="Unassembled WGS sequence"/>
</dbReference>
<dbReference type="PROSITE" id="PS51044">
    <property type="entry name" value="ZF_SP_RING"/>
    <property type="match status" value="1"/>
</dbReference>
<dbReference type="GeneID" id="28937180"/>
<evidence type="ECO:0000256" key="10">
    <source>
        <dbReference type="PROSITE-ProRule" id="PRU00452"/>
    </source>
</evidence>
<keyword evidence="5" id="KW-0479">Metal-binding</keyword>
<comment type="subcellular location">
    <subcellularLocation>
        <location evidence="1">Nucleus</location>
    </subcellularLocation>
</comment>
<dbReference type="Pfam" id="PF11789">
    <property type="entry name" value="zf-Nse"/>
    <property type="match status" value="1"/>
</dbReference>
<dbReference type="GO" id="GO:0008270">
    <property type="term" value="F:zinc ion binding"/>
    <property type="evidence" value="ECO:0007669"/>
    <property type="project" value="UniProtKB-KW"/>
</dbReference>
<dbReference type="GO" id="GO:0005634">
    <property type="term" value="C:nucleus"/>
    <property type="evidence" value="ECO:0007669"/>
    <property type="project" value="UniProtKB-SubCell"/>
</dbReference>
<dbReference type="InterPro" id="IPR013083">
    <property type="entry name" value="Znf_RING/FYVE/PHD"/>
</dbReference>
<feature type="domain" description="SP-RING-type" evidence="11">
    <location>
        <begin position="168"/>
        <end position="250"/>
    </location>
</feature>
<evidence type="ECO:0000256" key="9">
    <source>
        <dbReference type="ARBA" id="ARBA00023242"/>
    </source>
</evidence>
<dbReference type="AlphaFoldDB" id="A0A0W4ZF01"/>
<keyword evidence="9" id="KW-0539">Nucleus</keyword>
<evidence type="ECO:0000256" key="7">
    <source>
        <dbReference type="ARBA" id="ARBA00022786"/>
    </source>
</evidence>
<keyword evidence="4" id="KW-0808">Transferase</keyword>
<evidence type="ECO:0000313" key="12">
    <source>
        <dbReference type="EMBL" id="KTW26946.1"/>
    </source>
</evidence>
<accession>A0A0W4ZF01</accession>
<comment type="caution">
    <text evidence="12">The sequence shown here is derived from an EMBL/GenBank/DDBJ whole genome shotgun (WGS) entry which is preliminary data.</text>
</comment>
<dbReference type="GO" id="GO:0030915">
    <property type="term" value="C:Smc5-Smc6 complex"/>
    <property type="evidence" value="ECO:0007669"/>
    <property type="project" value="InterPro"/>
</dbReference>
<keyword evidence="6 10" id="KW-0863">Zinc-finger</keyword>
<dbReference type="VEuPathDB" id="FungiDB:T552_02435"/>
<dbReference type="PANTHER" id="PTHR21330:SF1">
    <property type="entry name" value="E3 SUMO-PROTEIN LIGASE NSE2"/>
    <property type="match status" value="1"/>
</dbReference>
<keyword evidence="13" id="KW-1185">Reference proteome</keyword>
<gene>
    <name evidence="12" type="ORF">T552_02435</name>
</gene>
<dbReference type="SUPFAM" id="SSF57850">
    <property type="entry name" value="RING/U-box"/>
    <property type="match status" value="1"/>
</dbReference>
<comment type="pathway">
    <text evidence="2">Protein modification; protein sumoylation.</text>
</comment>
<dbReference type="EMBL" id="LFVZ01000011">
    <property type="protein sequence ID" value="KTW26946.1"/>
    <property type="molecule type" value="Genomic_DNA"/>
</dbReference>